<dbReference type="AlphaFoldDB" id="A0A1M7T6G7"/>
<dbReference type="Pfam" id="PF13614">
    <property type="entry name" value="AAA_31"/>
    <property type="match status" value="1"/>
</dbReference>
<dbReference type="RefSeq" id="WP_072772139.1">
    <property type="nucleotide sequence ID" value="NZ_FRDN01000005.1"/>
</dbReference>
<gene>
    <name evidence="5" type="ORF">SAMN02745215_01650</name>
</gene>
<dbReference type="InterPro" id="IPR050625">
    <property type="entry name" value="ParA/MinD_ATPase"/>
</dbReference>
<accession>A0A1M7T6G7</accession>
<evidence type="ECO:0000313" key="5">
    <source>
        <dbReference type="EMBL" id="SHN66299.1"/>
    </source>
</evidence>
<keyword evidence="5" id="KW-0966">Cell projection</keyword>
<dbReference type="PANTHER" id="PTHR43384">
    <property type="entry name" value="SEPTUM SITE-DETERMINING PROTEIN MIND HOMOLOG, CHLOROPLASTIC-RELATED"/>
    <property type="match status" value="1"/>
</dbReference>
<feature type="domain" description="AAA" evidence="4">
    <location>
        <begin position="190"/>
        <end position="333"/>
    </location>
</feature>
<dbReference type="GO" id="GO:0005524">
    <property type="term" value="F:ATP binding"/>
    <property type="evidence" value="ECO:0007669"/>
    <property type="project" value="UniProtKB-KW"/>
</dbReference>
<reference evidence="6" key="1">
    <citation type="submission" date="2016-12" db="EMBL/GenBank/DDBJ databases">
        <authorList>
            <person name="Varghese N."/>
            <person name="Submissions S."/>
        </authorList>
    </citation>
    <scope>NUCLEOTIDE SEQUENCE [LARGE SCALE GENOMIC DNA]</scope>
    <source>
        <strain evidence="6">DSM 11544</strain>
    </source>
</reference>
<sequence>MKIHLVYEQEYVEQLKYILESVGHTVEQWDYSLSQFADYSEKKQTDAEVAIVDGQAGVMEKREIIESLGVVRKNLPNLRLIIIFQKPLEKDENFISKLLTLSIYDMYFRDEYDLDDLQNWLRISKSYADYNVEVNDIKGNLNEAEKPKISGIEPSTESDRVTPTASASLASPPWNGRERKVRTEYRVFAAKIIVISGSKGGIGKTDIAINLAMAFRKHIQSAKICLLDFDFPYGGIARMLNIAPDAHLGDWLTQSKVITEEAVRSKTVQAYGIDFVPMALKIKDGLEFQRRQAEIMLDALRKYYDIIIVDTSNFTESALAAITIASEVIFVCTHDIVSISATHAYKEDLCKLYGVNPDKMSLFLNMVPGHEDISKQHIAEVFEDNPQTGVPIIGYAPYDDLVRQCRNKSAILYEERPEHKFSQGINMIMRSFGLDPATPINPMDKLRNKTGGLLSNLTSVLNTEKRKRRKMR</sequence>
<dbReference type="SUPFAM" id="SSF52540">
    <property type="entry name" value="P-loop containing nucleoside triphosphate hydrolases"/>
    <property type="match status" value="1"/>
</dbReference>
<dbReference type="Proteomes" id="UP000184010">
    <property type="component" value="Unassembled WGS sequence"/>
</dbReference>
<proteinExistence type="predicted"/>
<keyword evidence="5" id="KW-0969">Cilium</keyword>
<evidence type="ECO:0000256" key="1">
    <source>
        <dbReference type="ARBA" id="ARBA00022741"/>
    </source>
</evidence>
<protein>
    <submittedName>
        <fullName evidence="5">MinD-like ATPase involved in chromosome partitioning or flagellar assembly</fullName>
    </submittedName>
</protein>
<keyword evidence="1" id="KW-0547">Nucleotide-binding</keyword>
<evidence type="ECO:0000259" key="4">
    <source>
        <dbReference type="Pfam" id="PF13614"/>
    </source>
</evidence>
<dbReference type="GO" id="GO:0016887">
    <property type="term" value="F:ATP hydrolysis activity"/>
    <property type="evidence" value="ECO:0007669"/>
    <property type="project" value="TreeGrafter"/>
</dbReference>
<dbReference type="InterPro" id="IPR025669">
    <property type="entry name" value="AAA_dom"/>
</dbReference>
<dbReference type="GO" id="GO:0009898">
    <property type="term" value="C:cytoplasmic side of plasma membrane"/>
    <property type="evidence" value="ECO:0007669"/>
    <property type="project" value="TreeGrafter"/>
</dbReference>
<evidence type="ECO:0000256" key="3">
    <source>
        <dbReference type="SAM" id="MobiDB-lite"/>
    </source>
</evidence>
<evidence type="ECO:0000313" key="6">
    <source>
        <dbReference type="Proteomes" id="UP000184010"/>
    </source>
</evidence>
<evidence type="ECO:0000256" key="2">
    <source>
        <dbReference type="ARBA" id="ARBA00022840"/>
    </source>
</evidence>
<organism evidence="5 6">
    <name type="scientific">Desulfitobacterium chlororespirans DSM 11544</name>
    <dbReference type="NCBI Taxonomy" id="1121395"/>
    <lineage>
        <taxon>Bacteria</taxon>
        <taxon>Bacillati</taxon>
        <taxon>Bacillota</taxon>
        <taxon>Clostridia</taxon>
        <taxon>Eubacteriales</taxon>
        <taxon>Desulfitobacteriaceae</taxon>
        <taxon>Desulfitobacterium</taxon>
    </lineage>
</organism>
<name>A0A1M7T6G7_9FIRM</name>
<dbReference type="PANTHER" id="PTHR43384:SF6">
    <property type="entry name" value="SEPTUM SITE-DETERMINING PROTEIN MIND HOMOLOG, CHLOROPLASTIC"/>
    <property type="match status" value="1"/>
</dbReference>
<dbReference type="GO" id="GO:0005829">
    <property type="term" value="C:cytosol"/>
    <property type="evidence" value="ECO:0007669"/>
    <property type="project" value="TreeGrafter"/>
</dbReference>
<dbReference type="Gene3D" id="3.40.50.300">
    <property type="entry name" value="P-loop containing nucleotide triphosphate hydrolases"/>
    <property type="match status" value="1"/>
</dbReference>
<feature type="region of interest" description="Disordered" evidence="3">
    <location>
        <begin position="149"/>
        <end position="175"/>
    </location>
</feature>
<keyword evidence="6" id="KW-1185">Reference proteome</keyword>
<dbReference type="GO" id="GO:0051782">
    <property type="term" value="P:negative regulation of cell division"/>
    <property type="evidence" value="ECO:0007669"/>
    <property type="project" value="TreeGrafter"/>
</dbReference>
<keyword evidence="2" id="KW-0067">ATP-binding</keyword>
<dbReference type="STRING" id="1121395.SAMN02745215_01650"/>
<keyword evidence="5" id="KW-0282">Flagellum</keyword>
<dbReference type="EMBL" id="FRDN01000005">
    <property type="protein sequence ID" value="SHN66299.1"/>
    <property type="molecule type" value="Genomic_DNA"/>
</dbReference>
<dbReference type="InterPro" id="IPR027417">
    <property type="entry name" value="P-loop_NTPase"/>
</dbReference>